<dbReference type="AlphaFoldDB" id="A0A5B7EQH6"/>
<comment type="caution">
    <text evidence="1">The sequence shown here is derived from an EMBL/GenBank/DDBJ whole genome shotgun (WGS) entry which is preliminary data.</text>
</comment>
<proteinExistence type="predicted"/>
<dbReference type="EMBL" id="VSRR010003652">
    <property type="protein sequence ID" value="MPC36990.1"/>
    <property type="molecule type" value="Genomic_DNA"/>
</dbReference>
<keyword evidence="2" id="KW-1185">Reference proteome</keyword>
<evidence type="ECO:0000313" key="1">
    <source>
        <dbReference type="EMBL" id="MPC36990.1"/>
    </source>
</evidence>
<dbReference type="Proteomes" id="UP000324222">
    <property type="component" value="Unassembled WGS sequence"/>
</dbReference>
<protein>
    <submittedName>
        <fullName evidence="1">Uncharacterized protein</fullName>
    </submittedName>
</protein>
<gene>
    <name evidence="1" type="ORF">E2C01_030463</name>
</gene>
<name>A0A5B7EQH6_PORTR</name>
<organism evidence="1 2">
    <name type="scientific">Portunus trituberculatus</name>
    <name type="common">Swimming crab</name>
    <name type="synonym">Neptunus trituberculatus</name>
    <dbReference type="NCBI Taxonomy" id="210409"/>
    <lineage>
        <taxon>Eukaryota</taxon>
        <taxon>Metazoa</taxon>
        <taxon>Ecdysozoa</taxon>
        <taxon>Arthropoda</taxon>
        <taxon>Crustacea</taxon>
        <taxon>Multicrustacea</taxon>
        <taxon>Malacostraca</taxon>
        <taxon>Eumalacostraca</taxon>
        <taxon>Eucarida</taxon>
        <taxon>Decapoda</taxon>
        <taxon>Pleocyemata</taxon>
        <taxon>Brachyura</taxon>
        <taxon>Eubrachyura</taxon>
        <taxon>Portunoidea</taxon>
        <taxon>Portunidae</taxon>
        <taxon>Portuninae</taxon>
        <taxon>Portunus</taxon>
    </lineage>
</organism>
<accession>A0A5B7EQH6</accession>
<evidence type="ECO:0000313" key="2">
    <source>
        <dbReference type="Proteomes" id="UP000324222"/>
    </source>
</evidence>
<reference evidence="1 2" key="1">
    <citation type="submission" date="2019-05" db="EMBL/GenBank/DDBJ databases">
        <title>Another draft genome of Portunus trituberculatus and its Hox gene families provides insights of decapod evolution.</title>
        <authorList>
            <person name="Jeong J.-H."/>
            <person name="Song I."/>
            <person name="Kim S."/>
            <person name="Choi T."/>
            <person name="Kim D."/>
            <person name="Ryu S."/>
            <person name="Kim W."/>
        </authorList>
    </citation>
    <scope>NUCLEOTIDE SEQUENCE [LARGE SCALE GENOMIC DNA]</scope>
    <source>
        <tissue evidence="1">Muscle</tissue>
    </source>
</reference>
<sequence length="33" mass="3832">MNYTVKKSLHKSSFDEITAILQELLPSMQCCWS</sequence>